<sequence length="93" mass="10532">MRQIYRKINNTYILSANLYKKRPEIIILPAPGAPPYGIFRQQGERRAAQGRSSTEKTHGMHAESRARQAAVQKATFRIAKGALLQPKRRPFAS</sequence>
<comment type="caution">
    <text evidence="2">The sequence shown here is derived from an EMBL/GenBank/DDBJ whole genome shotgun (WGS) entry which is preliminary data.</text>
</comment>
<dbReference type="Proteomes" id="UP000036951">
    <property type="component" value="Unassembled WGS sequence"/>
</dbReference>
<organism evidence="2 3">
    <name type="scientific">Xylanibacter rarus</name>
    <dbReference type="NCBI Taxonomy" id="1676614"/>
    <lineage>
        <taxon>Bacteria</taxon>
        <taxon>Pseudomonadati</taxon>
        <taxon>Bacteroidota</taxon>
        <taxon>Bacteroidia</taxon>
        <taxon>Bacteroidales</taxon>
        <taxon>Prevotellaceae</taxon>
        <taxon>Xylanibacter</taxon>
    </lineage>
</organism>
<dbReference type="EMBL" id="LFQU01000010">
    <property type="protein sequence ID" value="KOO68703.1"/>
    <property type="molecule type" value="Genomic_DNA"/>
</dbReference>
<feature type="compositionally biased region" description="Basic and acidic residues" evidence="1">
    <location>
        <begin position="42"/>
        <end position="66"/>
    </location>
</feature>
<proteinExistence type="predicted"/>
<gene>
    <name evidence="2" type="ORF">ACU52_06810</name>
</gene>
<evidence type="ECO:0000256" key="1">
    <source>
        <dbReference type="SAM" id="MobiDB-lite"/>
    </source>
</evidence>
<feature type="region of interest" description="Disordered" evidence="1">
    <location>
        <begin position="42"/>
        <end position="67"/>
    </location>
</feature>
<reference evidence="2 3" key="1">
    <citation type="submission" date="2015-06" db="EMBL/GenBank/DDBJ databases">
        <title>Prevotella sp. 109, sp. nov., a novel member of the family Prevotellaceae isolated from human faeces.</title>
        <authorList>
            <person name="Shkoporov A.N."/>
            <person name="Chaplin A.V."/>
            <person name="Kafarskaia L.I."/>
            <person name="Efimov B.A."/>
        </authorList>
    </citation>
    <scope>NUCLEOTIDE SEQUENCE [LARGE SCALE GENOMIC DNA]</scope>
    <source>
        <strain evidence="2 3">109</strain>
    </source>
</reference>
<accession>A0A8E1QXT9</accession>
<dbReference type="AlphaFoldDB" id="A0A8E1QXT9"/>
<protein>
    <submittedName>
        <fullName evidence="2">Uncharacterized protein</fullName>
    </submittedName>
</protein>
<evidence type="ECO:0000313" key="3">
    <source>
        <dbReference type="Proteomes" id="UP000036951"/>
    </source>
</evidence>
<name>A0A8E1QXT9_9BACT</name>
<evidence type="ECO:0000313" key="2">
    <source>
        <dbReference type="EMBL" id="KOO68703.1"/>
    </source>
</evidence>
<keyword evidence="3" id="KW-1185">Reference proteome</keyword>